<sequence>MARIDEEILNHIRRYGPSTPVDIAQKLGANSIIVTAVLVDAVSQNKLMRSKRKLGSMKYYFYPDQLPVLQKKIADMLTPQDKELLQKLMKENVVGEFEIRPEEATVLSNLEDLVGGFVLDFRGTPLRCWYTPDMHETKAREIAMKKLTVRFGGAVAKAVQETKTQDQKIIEQLAEQKVERVEKTVKPIPVKVERKRGRKRKTVEEKIREVEAAPINDFRNIVYHWLEKNNIDIESEKLLKTGKEVELEVKVPTPLGKQTYMVRILDSGKKPVSQDDVSSIGMVAVSRRTPVIIISMSGFAKNAKKYWEKELSDLVLLVSKDDLD</sequence>
<organism evidence="1 2">
    <name type="scientific">Candidatus Naiadarchaeum limnaeum</name>
    <dbReference type="NCBI Taxonomy" id="2756139"/>
    <lineage>
        <taxon>Archaea</taxon>
        <taxon>Candidatus Undinarchaeota</taxon>
        <taxon>Candidatus Undinarchaeia</taxon>
        <taxon>Candidatus Naiadarchaeales</taxon>
        <taxon>Candidatus Naiadarchaeaceae</taxon>
        <taxon>Candidatus Naiadarchaeum</taxon>
    </lineage>
</organism>
<dbReference type="AlphaFoldDB" id="A0A832XGL6"/>
<dbReference type="Proteomes" id="UP000646946">
    <property type="component" value="Unassembled WGS sequence"/>
</dbReference>
<dbReference type="EMBL" id="DVAB01000021">
    <property type="protein sequence ID" value="HIK00324.1"/>
    <property type="molecule type" value="Genomic_DNA"/>
</dbReference>
<proteinExistence type="predicted"/>
<reference evidence="1 2" key="1">
    <citation type="journal article" name="Nat. Commun.">
        <title>Undinarchaeota illuminate DPANN phylogeny and the impact of gene transfer on archaeal evolution.</title>
        <authorList>
            <person name="Dombrowski N."/>
            <person name="Williams T.A."/>
            <person name="Sun J."/>
            <person name="Woodcroft B.J."/>
            <person name="Lee J.H."/>
            <person name="Minh B.Q."/>
            <person name="Rinke C."/>
            <person name="Spang A."/>
        </authorList>
    </citation>
    <scope>NUCLEOTIDE SEQUENCE [LARGE SCALE GENOMIC DNA]</scope>
    <source>
        <strain evidence="1">MAG_bin1129</strain>
    </source>
</reference>
<protein>
    <submittedName>
        <fullName evidence="1">Uncharacterized protein</fullName>
    </submittedName>
</protein>
<evidence type="ECO:0000313" key="2">
    <source>
        <dbReference type="Proteomes" id="UP000646946"/>
    </source>
</evidence>
<evidence type="ECO:0000313" key="1">
    <source>
        <dbReference type="EMBL" id="HIK00324.1"/>
    </source>
</evidence>
<accession>A0A832XGL6</accession>
<comment type="caution">
    <text evidence="1">The sequence shown here is derived from an EMBL/GenBank/DDBJ whole genome shotgun (WGS) entry which is preliminary data.</text>
</comment>
<gene>
    <name evidence="1" type="ORF">H1016_02160</name>
</gene>
<keyword evidence="2" id="KW-1185">Reference proteome</keyword>
<name>A0A832XGL6_9ARCH</name>